<feature type="compositionally biased region" description="Basic and acidic residues" evidence="1">
    <location>
        <begin position="108"/>
        <end position="126"/>
    </location>
</feature>
<evidence type="ECO:0000256" key="1">
    <source>
        <dbReference type="SAM" id="MobiDB-lite"/>
    </source>
</evidence>
<sequence>MWCQLCRAGDAELLEICGQGQNEQVIHRPGCLFRRWEVGGGAFISPGPGVEHPCTTFAVLQRLHWRGSPLATGHLSDQCCATTGHGPKPGPRDEGAKEGEISKASVPSHERTQTAAGAHERLCSVS</sequence>
<dbReference type="AlphaFoldDB" id="A0AAD7SWR5"/>
<keyword evidence="3" id="KW-1185">Reference proteome</keyword>
<evidence type="ECO:0000313" key="3">
    <source>
        <dbReference type="Proteomes" id="UP001221898"/>
    </source>
</evidence>
<comment type="caution">
    <text evidence="2">The sequence shown here is derived from an EMBL/GenBank/DDBJ whole genome shotgun (WGS) entry which is preliminary data.</text>
</comment>
<feature type="compositionally biased region" description="Basic and acidic residues" evidence="1">
    <location>
        <begin position="90"/>
        <end position="101"/>
    </location>
</feature>
<organism evidence="2 3">
    <name type="scientific">Aldrovandia affinis</name>
    <dbReference type="NCBI Taxonomy" id="143900"/>
    <lineage>
        <taxon>Eukaryota</taxon>
        <taxon>Metazoa</taxon>
        <taxon>Chordata</taxon>
        <taxon>Craniata</taxon>
        <taxon>Vertebrata</taxon>
        <taxon>Euteleostomi</taxon>
        <taxon>Actinopterygii</taxon>
        <taxon>Neopterygii</taxon>
        <taxon>Teleostei</taxon>
        <taxon>Notacanthiformes</taxon>
        <taxon>Halosauridae</taxon>
        <taxon>Aldrovandia</taxon>
    </lineage>
</organism>
<gene>
    <name evidence="2" type="ORF">AAFF_G00234490</name>
</gene>
<name>A0AAD7SWR5_9TELE</name>
<dbReference type="Proteomes" id="UP001221898">
    <property type="component" value="Unassembled WGS sequence"/>
</dbReference>
<evidence type="ECO:0000313" key="2">
    <source>
        <dbReference type="EMBL" id="KAJ8409251.1"/>
    </source>
</evidence>
<protein>
    <submittedName>
        <fullName evidence="2">Uncharacterized protein</fullName>
    </submittedName>
</protein>
<reference evidence="2" key="1">
    <citation type="journal article" date="2023" name="Science">
        <title>Genome structures resolve the early diversification of teleost fishes.</title>
        <authorList>
            <person name="Parey E."/>
            <person name="Louis A."/>
            <person name="Montfort J."/>
            <person name="Bouchez O."/>
            <person name="Roques C."/>
            <person name="Iampietro C."/>
            <person name="Lluch J."/>
            <person name="Castinel A."/>
            <person name="Donnadieu C."/>
            <person name="Desvignes T."/>
            <person name="Floi Bucao C."/>
            <person name="Jouanno E."/>
            <person name="Wen M."/>
            <person name="Mejri S."/>
            <person name="Dirks R."/>
            <person name="Jansen H."/>
            <person name="Henkel C."/>
            <person name="Chen W.J."/>
            <person name="Zahm M."/>
            <person name="Cabau C."/>
            <person name="Klopp C."/>
            <person name="Thompson A.W."/>
            <person name="Robinson-Rechavi M."/>
            <person name="Braasch I."/>
            <person name="Lecointre G."/>
            <person name="Bobe J."/>
            <person name="Postlethwait J.H."/>
            <person name="Berthelot C."/>
            <person name="Roest Crollius H."/>
            <person name="Guiguen Y."/>
        </authorList>
    </citation>
    <scope>NUCLEOTIDE SEQUENCE</scope>
    <source>
        <strain evidence="2">NC1722</strain>
    </source>
</reference>
<dbReference type="EMBL" id="JAINUG010000031">
    <property type="protein sequence ID" value="KAJ8409251.1"/>
    <property type="molecule type" value="Genomic_DNA"/>
</dbReference>
<accession>A0AAD7SWR5</accession>
<proteinExistence type="predicted"/>
<feature type="region of interest" description="Disordered" evidence="1">
    <location>
        <begin position="78"/>
        <end position="126"/>
    </location>
</feature>